<dbReference type="PROSITE" id="PS50850">
    <property type="entry name" value="MFS"/>
    <property type="match status" value="1"/>
</dbReference>
<dbReference type="PANTHER" id="PTHR23508:SF10">
    <property type="entry name" value="CARBOXYLIC ACID TRANSPORTER PROTEIN HOMOLOG"/>
    <property type="match status" value="1"/>
</dbReference>
<keyword evidence="4 5" id="KW-0472">Membrane</keyword>
<dbReference type="InterPro" id="IPR020846">
    <property type="entry name" value="MFS_dom"/>
</dbReference>
<evidence type="ECO:0000256" key="3">
    <source>
        <dbReference type="ARBA" id="ARBA00022989"/>
    </source>
</evidence>
<proteinExistence type="predicted"/>
<keyword evidence="3 5" id="KW-1133">Transmembrane helix</keyword>
<feature type="transmembrane region" description="Helical" evidence="5">
    <location>
        <begin position="234"/>
        <end position="255"/>
    </location>
</feature>
<dbReference type="EMBL" id="JBBUKT010000012">
    <property type="protein sequence ID" value="MEK7953599.1"/>
    <property type="molecule type" value="Genomic_DNA"/>
</dbReference>
<feature type="transmembrane region" description="Helical" evidence="5">
    <location>
        <begin position="41"/>
        <end position="59"/>
    </location>
</feature>
<feature type="transmembrane region" description="Helical" evidence="5">
    <location>
        <begin position="304"/>
        <end position="323"/>
    </location>
</feature>
<comment type="subcellular location">
    <subcellularLocation>
        <location evidence="1">Membrane</location>
        <topology evidence="1">Multi-pass membrane protein</topology>
    </subcellularLocation>
</comment>
<evidence type="ECO:0000256" key="4">
    <source>
        <dbReference type="ARBA" id="ARBA00023136"/>
    </source>
</evidence>
<keyword evidence="2 5" id="KW-0812">Transmembrane</keyword>
<name>A0ABU9B343_9BACT</name>
<evidence type="ECO:0000256" key="2">
    <source>
        <dbReference type="ARBA" id="ARBA00022692"/>
    </source>
</evidence>
<feature type="transmembrane region" description="Helical" evidence="5">
    <location>
        <begin position="398"/>
        <end position="418"/>
    </location>
</feature>
<evidence type="ECO:0000313" key="8">
    <source>
        <dbReference type="Proteomes" id="UP001371305"/>
    </source>
</evidence>
<evidence type="ECO:0000259" key="6">
    <source>
        <dbReference type="PROSITE" id="PS50850"/>
    </source>
</evidence>
<sequence length="422" mass="46388">MSTLPAPHSDREVRRLRDLSLQQVRSGVAAWLGWLFDGLDMHLYTLVATAFVAVLLSTGESDPEVGKKASIIQAAFLIGWALGGGFFGRVADLLGRSRALVLTILTYACFTGLSFFSTEWWHLMVFRFLAALGIGGEWAVGASLLSETWPKSWRPWIAATLQSAVNCGILLACVAGALLAGHPPHWIFLVGIVPAFITLWIRKSVPETEEWSEARKDQPAPKIRELFGPKVRSITWKVMLICAVSLTAHWTFMFWQQSYIRSLPEVGALKADKDHATVMALLWIMVGSIIGNFVAGFLANVMGYGKAIALMLGGYFLVMWFTFSRGHDLHTVYFLFAITGLMQGCFGLFTMCLPPLFPVLLRSTGAGFCYNIGRILSAAGVVFFGISKHKVQGDFAGVLLMASWLFIPAALFALLLPAEEDQ</sequence>
<dbReference type="Pfam" id="PF07690">
    <property type="entry name" value="MFS_1"/>
    <property type="match status" value="1"/>
</dbReference>
<dbReference type="RefSeq" id="WP_341407365.1">
    <property type="nucleotide sequence ID" value="NZ_JBBUKT010000012.1"/>
</dbReference>
<dbReference type="InterPro" id="IPR011701">
    <property type="entry name" value="MFS"/>
</dbReference>
<accession>A0ABU9B343</accession>
<reference evidence="7 8" key="1">
    <citation type="submission" date="2024-04" db="EMBL/GenBank/DDBJ databases">
        <title>Luteolibacter sp. isolated from soil.</title>
        <authorList>
            <person name="An J."/>
        </authorList>
    </citation>
    <scope>NUCLEOTIDE SEQUENCE [LARGE SCALE GENOMIC DNA]</scope>
    <source>
        <strain evidence="7 8">Y139</strain>
    </source>
</reference>
<gene>
    <name evidence="7" type="ORF">WKV53_23995</name>
</gene>
<evidence type="ECO:0000313" key="7">
    <source>
        <dbReference type="EMBL" id="MEK7953599.1"/>
    </source>
</evidence>
<keyword evidence="8" id="KW-1185">Reference proteome</keyword>
<protein>
    <submittedName>
        <fullName evidence="7">MFS transporter</fullName>
    </submittedName>
</protein>
<evidence type="ECO:0000256" key="5">
    <source>
        <dbReference type="SAM" id="Phobius"/>
    </source>
</evidence>
<feature type="transmembrane region" description="Helical" evidence="5">
    <location>
        <begin position="124"/>
        <end position="144"/>
    </location>
</feature>
<feature type="transmembrane region" description="Helical" evidence="5">
    <location>
        <begin position="97"/>
        <end position="117"/>
    </location>
</feature>
<feature type="transmembrane region" description="Helical" evidence="5">
    <location>
        <begin position="276"/>
        <end position="298"/>
    </location>
</feature>
<organism evidence="7 8">
    <name type="scientific">Luteolibacter soli</name>
    <dbReference type="NCBI Taxonomy" id="3135280"/>
    <lineage>
        <taxon>Bacteria</taxon>
        <taxon>Pseudomonadati</taxon>
        <taxon>Verrucomicrobiota</taxon>
        <taxon>Verrucomicrobiia</taxon>
        <taxon>Verrucomicrobiales</taxon>
        <taxon>Verrucomicrobiaceae</taxon>
        <taxon>Luteolibacter</taxon>
    </lineage>
</organism>
<evidence type="ECO:0000256" key="1">
    <source>
        <dbReference type="ARBA" id="ARBA00004141"/>
    </source>
</evidence>
<feature type="transmembrane region" description="Helical" evidence="5">
    <location>
        <begin position="363"/>
        <end position="386"/>
    </location>
</feature>
<feature type="domain" description="Major facilitator superfamily (MFS) profile" evidence="6">
    <location>
        <begin position="26"/>
        <end position="421"/>
    </location>
</feature>
<dbReference type="SUPFAM" id="SSF103473">
    <property type="entry name" value="MFS general substrate transporter"/>
    <property type="match status" value="1"/>
</dbReference>
<feature type="transmembrane region" description="Helical" evidence="5">
    <location>
        <begin position="156"/>
        <end position="179"/>
    </location>
</feature>
<feature type="transmembrane region" description="Helical" evidence="5">
    <location>
        <begin position="186"/>
        <end position="202"/>
    </location>
</feature>
<dbReference type="Gene3D" id="1.20.1250.20">
    <property type="entry name" value="MFS general substrate transporter like domains"/>
    <property type="match status" value="2"/>
</dbReference>
<comment type="caution">
    <text evidence="7">The sequence shown here is derived from an EMBL/GenBank/DDBJ whole genome shotgun (WGS) entry which is preliminary data.</text>
</comment>
<dbReference type="PANTHER" id="PTHR23508">
    <property type="entry name" value="CARBOXYLIC ACID TRANSPORTER PROTEIN HOMOLOG"/>
    <property type="match status" value="1"/>
</dbReference>
<feature type="transmembrane region" description="Helical" evidence="5">
    <location>
        <begin position="71"/>
        <end position="91"/>
    </location>
</feature>
<feature type="transmembrane region" description="Helical" evidence="5">
    <location>
        <begin position="332"/>
        <end position="357"/>
    </location>
</feature>
<dbReference type="InterPro" id="IPR036259">
    <property type="entry name" value="MFS_trans_sf"/>
</dbReference>
<dbReference type="Proteomes" id="UP001371305">
    <property type="component" value="Unassembled WGS sequence"/>
</dbReference>